<evidence type="ECO:0000313" key="3">
    <source>
        <dbReference type="Proteomes" id="UP000289152"/>
    </source>
</evidence>
<feature type="region of interest" description="Disordered" evidence="1">
    <location>
        <begin position="1"/>
        <end position="85"/>
    </location>
</feature>
<comment type="caution">
    <text evidence="2">The sequence shown here is derived from an EMBL/GenBank/DDBJ whole genome shotgun (WGS) entry which is preliminary data.</text>
</comment>
<dbReference type="EMBL" id="SDIL01000028">
    <property type="protein sequence ID" value="RXK39672.1"/>
    <property type="molecule type" value="Genomic_DNA"/>
</dbReference>
<dbReference type="VEuPathDB" id="FungiDB:TREMEDRAFT_65355"/>
<gene>
    <name evidence="2" type="ORF">M231_03026</name>
</gene>
<feature type="compositionally biased region" description="Basic and acidic residues" evidence="1">
    <location>
        <begin position="46"/>
        <end position="60"/>
    </location>
</feature>
<name>A0A4Q1BPI0_TREME</name>
<keyword evidence="3" id="KW-1185">Reference proteome</keyword>
<dbReference type="Proteomes" id="UP000289152">
    <property type="component" value="Unassembled WGS sequence"/>
</dbReference>
<evidence type="ECO:0000313" key="2">
    <source>
        <dbReference type="EMBL" id="RXK39672.1"/>
    </source>
</evidence>
<organism evidence="2 3">
    <name type="scientific">Tremella mesenterica</name>
    <name type="common">Jelly fungus</name>
    <dbReference type="NCBI Taxonomy" id="5217"/>
    <lineage>
        <taxon>Eukaryota</taxon>
        <taxon>Fungi</taxon>
        <taxon>Dikarya</taxon>
        <taxon>Basidiomycota</taxon>
        <taxon>Agaricomycotina</taxon>
        <taxon>Tremellomycetes</taxon>
        <taxon>Tremellales</taxon>
        <taxon>Tremellaceae</taxon>
        <taxon>Tremella</taxon>
    </lineage>
</organism>
<reference evidence="2 3" key="1">
    <citation type="submission" date="2016-06" db="EMBL/GenBank/DDBJ databases">
        <title>Evolution of pathogenesis and genome organization in the Tremellales.</title>
        <authorList>
            <person name="Cuomo C."/>
            <person name="Litvintseva A."/>
            <person name="Heitman J."/>
            <person name="Chen Y."/>
            <person name="Sun S."/>
            <person name="Springer D."/>
            <person name="Dromer F."/>
            <person name="Young S."/>
            <person name="Zeng Q."/>
            <person name="Chapman S."/>
            <person name="Gujja S."/>
            <person name="Saif S."/>
            <person name="Birren B."/>
        </authorList>
    </citation>
    <scope>NUCLEOTIDE SEQUENCE [LARGE SCALE GENOMIC DNA]</scope>
    <source>
        <strain evidence="2 3">ATCC 28783</strain>
    </source>
</reference>
<proteinExistence type="predicted"/>
<evidence type="ECO:0000256" key="1">
    <source>
        <dbReference type="SAM" id="MobiDB-lite"/>
    </source>
</evidence>
<protein>
    <submittedName>
        <fullName evidence="2">Uncharacterized protein</fullName>
    </submittedName>
</protein>
<sequence length="122" mass="13917">MRTPDTSHRDRRRKWQERRASIVGAGSHRPMWSSPLREFMAATPRPKKDDIAKDGARLPGDEDGNLSDFQNMSSHAAPPSSVFKDEDQLDTEAIHQILELFRPWISKHETSAVKPWRKSLAG</sequence>
<accession>A0A4Q1BPI0</accession>
<dbReference type="InParanoid" id="A0A4Q1BPI0"/>
<dbReference type="AlphaFoldDB" id="A0A4Q1BPI0"/>